<sequence length="55" mass="5754">MAHLNFDHAQSKPSGTRAQARAANHVHHAQIMLVAAGMTAMGIVAVAATMMTTLL</sequence>
<feature type="compositionally biased region" description="Basic and acidic residues" evidence="1">
    <location>
        <begin position="1"/>
        <end position="10"/>
    </location>
</feature>
<protein>
    <submittedName>
        <fullName evidence="3">Uncharacterized protein</fullName>
    </submittedName>
</protein>
<dbReference type="AlphaFoldDB" id="A0A942E8G7"/>
<dbReference type="EMBL" id="JAGXTP010000001">
    <property type="protein sequence ID" value="MBS3849491.1"/>
    <property type="molecule type" value="Genomic_DNA"/>
</dbReference>
<keyword evidence="2" id="KW-0812">Transmembrane</keyword>
<feature type="transmembrane region" description="Helical" evidence="2">
    <location>
        <begin position="31"/>
        <end position="51"/>
    </location>
</feature>
<gene>
    <name evidence="3" type="ORF">KD146_12355</name>
</gene>
<organism evidence="3 4">
    <name type="scientific">Devosia litorisediminis</name>
    <dbReference type="NCBI Taxonomy" id="2829817"/>
    <lineage>
        <taxon>Bacteria</taxon>
        <taxon>Pseudomonadati</taxon>
        <taxon>Pseudomonadota</taxon>
        <taxon>Alphaproteobacteria</taxon>
        <taxon>Hyphomicrobiales</taxon>
        <taxon>Devosiaceae</taxon>
        <taxon>Devosia</taxon>
    </lineage>
</organism>
<keyword evidence="4" id="KW-1185">Reference proteome</keyword>
<proteinExistence type="predicted"/>
<dbReference type="RefSeq" id="WP_212658958.1">
    <property type="nucleotide sequence ID" value="NZ_JAGXTP010000001.1"/>
</dbReference>
<evidence type="ECO:0000313" key="3">
    <source>
        <dbReference type="EMBL" id="MBS3849491.1"/>
    </source>
</evidence>
<name>A0A942E8G7_9HYPH</name>
<evidence type="ECO:0000256" key="1">
    <source>
        <dbReference type="SAM" id="MobiDB-lite"/>
    </source>
</evidence>
<feature type="region of interest" description="Disordered" evidence="1">
    <location>
        <begin position="1"/>
        <end position="21"/>
    </location>
</feature>
<keyword evidence="2" id="KW-0472">Membrane</keyword>
<evidence type="ECO:0000313" key="4">
    <source>
        <dbReference type="Proteomes" id="UP000678281"/>
    </source>
</evidence>
<dbReference type="Proteomes" id="UP000678281">
    <property type="component" value="Unassembled WGS sequence"/>
</dbReference>
<accession>A0A942E8G7</accession>
<keyword evidence="2" id="KW-1133">Transmembrane helix</keyword>
<evidence type="ECO:0000256" key="2">
    <source>
        <dbReference type="SAM" id="Phobius"/>
    </source>
</evidence>
<reference evidence="3" key="1">
    <citation type="submission" date="2021-04" db="EMBL/GenBank/DDBJ databases">
        <title>Devosia litorisediminis sp. nov., isolated from a sand dune.</title>
        <authorList>
            <person name="Park S."/>
            <person name="Yoon J.-H."/>
        </authorList>
    </citation>
    <scope>NUCLEOTIDE SEQUENCE</scope>
    <source>
        <strain evidence="3">BSSL-BM10</strain>
    </source>
</reference>
<comment type="caution">
    <text evidence="3">The sequence shown here is derived from an EMBL/GenBank/DDBJ whole genome shotgun (WGS) entry which is preliminary data.</text>
</comment>